<reference evidence="1 2" key="1">
    <citation type="submission" date="2020-09" db="EMBL/GenBank/DDBJ databases">
        <title>De no assembly of potato wild relative species, Solanum commersonii.</title>
        <authorList>
            <person name="Cho K."/>
        </authorList>
    </citation>
    <scope>NUCLEOTIDE SEQUENCE [LARGE SCALE GENOMIC DNA]</scope>
    <source>
        <strain evidence="1">LZ3.2</strain>
        <tissue evidence="1">Leaf</tissue>
    </source>
</reference>
<proteinExistence type="predicted"/>
<comment type="caution">
    <text evidence="1">The sequence shown here is derived from an EMBL/GenBank/DDBJ whole genome shotgun (WGS) entry which is preliminary data.</text>
</comment>
<organism evidence="1 2">
    <name type="scientific">Solanum commersonii</name>
    <name type="common">Commerson's wild potato</name>
    <name type="synonym">Commerson's nightshade</name>
    <dbReference type="NCBI Taxonomy" id="4109"/>
    <lineage>
        <taxon>Eukaryota</taxon>
        <taxon>Viridiplantae</taxon>
        <taxon>Streptophyta</taxon>
        <taxon>Embryophyta</taxon>
        <taxon>Tracheophyta</taxon>
        <taxon>Spermatophyta</taxon>
        <taxon>Magnoliopsida</taxon>
        <taxon>eudicotyledons</taxon>
        <taxon>Gunneridae</taxon>
        <taxon>Pentapetalae</taxon>
        <taxon>asterids</taxon>
        <taxon>lamiids</taxon>
        <taxon>Solanales</taxon>
        <taxon>Solanaceae</taxon>
        <taxon>Solanoideae</taxon>
        <taxon>Solaneae</taxon>
        <taxon>Solanum</taxon>
    </lineage>
</organism>
<sequence>METKINGTLATRGKQKYQFFHKMANAHKRSNNIDQLMIEDEPVMDSVRIREEIIGFYQKLYSENTSWRPSMCAMDKAPGPDGFTMGFYIKCWDVVKRGIMETFKNFHSQGVFDKSFNATYIALIQRRMELRN</sequence>
<dbReference type="Proteomes" id="UP000824120">
    <property type="component" value="Chromosome 7"/>
</dbReference>
<dbReference type="OrthoDB" id="1305336at2759"/>
<keyword evidence="2" id="KW-1185">Reference proteome</keyword>
<dbReference type="EMBL" id="JACXVP010000007">
    <property type="protein sequence ID" value="KAG5593809.1"/>
    <property type="molecule type" value="Genomic_DNA"/>
</dbReference>
<dbReference type="AlphaFoldDB" id="A0A9J5Y047"/>
<protein>
    <submittedName>
        <fullName evidence="1">Uncharacterized protein</fullName>
    </submittedName>
</protein>
<gene>
    <name evidence="1" type="ORF">H5410_035041</name>
</gene>
<accession>A0A9J5Y047</accession>
<evidence type="ECO:0000313" key="1">
    <source>
        <dbReference type="EMBL" id="KAG5593809.1"/>
    </source>
</evidence>
<name>A0A9J5Y047_SOLCO</name>
<evidence type="ECO:0000313" key="2">
    <source>
        <dbReference type="Proteomes" id="UP000824120"/>
    </source>
</evidence>